<keyword evidence="4" id="KW-0833">Ubl conjugation pathway</keyword>
<dbReference type="OMA" id="SPHDESD"/>
<protein>
    <recommendedName>
        <fullName evidence="2">Ubiquitin-like-conjugating enzyme ATG10</fullName>
    </recommendedName>
    <alternativeName>
        <fullName evidence="7">Autophagy-related protein 10</fullName>
    </alternativeName>
</protein>
<comment type="caution">
    <text evidence="8">The sequence shown here is derived from an EMBL/GenBank/DDBJ whole genome shotgun (WGS) entry which is preliminary data.</text>
</comment>
<dbReference type="InterPro" id="IPR007135">
    <property type="entry name" value="Atg3/Atg10"/>
</dbReference>
<reference evidence="9" key="2">
    <citation type="submission" date="2013-04" db="EMBL/GenBank/DDBJ databases">
        <title>Genomic mechanisms accounting for the adaptation to parasitism in nematode-trapping fungi.</title>
        <authorList>
            <person name="Ahren D.G."/>
        </authorList>
    </citation>
    <scope>NUCLEOTIDE SEQUENCE [LARGE SCALE GENOMIC DNA]</scope>
    <source>
        <strain evidence="9">CBS 200.50</strain>
    </source>
</reference>
<evidence type="ECO:0000256" key="5">
    <source>
        <dbReference type="ARBA" id="ARBA00022927"/>
    </source>
</evidence>
<dbReference type="AlphaFoldDB" id="S8BUH5"/>
<dbReference type="Pfam" id="PF03987">
    <property type="entry name" value="Autophagy_act_C"/>
    <property type="match status" value="1"/>
</dbReference>
<dbReference type="OrthoDB" id="4089664at2759"/>
<organism evidence="8 9">
    <name type="scientific">Dactylellina haptotyla (strain CBS 200.50)</name>
    <name type="common">Nematode-trapping fungus</name>
    <name type="synonym">Monacrosporium haptotylum</name>
    <dbReference type="NCBI Taxonomy" id="1284197"/>
    <lineage>
        <taxon>Eukaryota</taxon>
        <taxon>Fungi</taxon>
        <taxon>Dikarya</taxon>
        <taxon>Ascomycota</taxon>
        <taxon>Pezizomycotina</taxon>
        <taxon>Orbiliomycetes</taxon>
        <taxon>Orbiliales</taxon>
        <taxon>Orbiliaceae</taxon>
        <taxon>Dactylellina</taxon>
    </lineage>
</organism>
<dbReference type="PANTHER" id="PTHR14957:SF1">
    <property type="entry name" value="UBIQUITIN-LIKE-CONJUGATING ENZYME ATG10"/>
    <property type="match status" value="1"/>
</dbReference>
<dbReference type="GO" id="GO:0061651">
    <property type="term" value="F:Atg12 conjugating enzyme activity"/>
    <property type="evidence" value="ECO:0007669"/>
    <property type="project" value="TreeGrafter"/>
</dbReference>
<evidence type="ECO:0000256" key="6">
    <source>
        <dbReference type="ARBA" id="ARBA00023006"/>
    </source>
</evidence>
<dbReference type="eggNOG" id="KOG4741">
    <property type="taxonomic scope" value="Eukaryota"/>
</dbReference>
<keyword evidence="3" id="KW-0808">Transferase</keyword>
<evidence type="ECO:0000313" key="9">
    <source>
        <dbReference type="Proteomes" id="UP000015100"/>
    </source>
</evidence>
<dbReference type="Proteomes" id="UP000015100">
    <property type="component" value="Unassembled WGS sequence"/>
</dbReference>
<gene>
    <name evidence="8" type="ORF">H072_2884</name>
</gene>
<dbReference type="Gene3D" id="3.30.1460.50">
    <property type="match status" value="1"/>
</dbReference>
<comment type="similarity">
    <text evidence="1">Belongs to the ATG10 family.</text>
</comment>
<sequence length="221" mass="24126">MATQEVPALPFLSRSTFAVAIDHLITHLDSHSSLKYEVKNSPHDESDTYLEIIKHLHASADTVTSGNEPVADGAEAADIAADLEEIEDDPESYIDIPPPASQETQDTQPTHKVTYHILLSPIYSVPVLYFTVSALSPATAIYKLDDVYSILVPPDRRGAIAEIGIQGGISQTQHPYLGNTVWFIHPCRTAEALRIWGDELTVENYLGLWIGVVGSVVGLIL</sequence>
<dbReference type="PANTHER" id="PTHR14957">
    <property type="entry name" value="UBIQUITIN-LIKE-CONJUGATING ENZYME ATG10"/>
    <property type="match status" value="1"/>
</dbReference>
<evidence type="ECO:0000256" key="2">
    <source>
        <dbReference type="ARBA" id="ARBA00021099"/>
    </source>
</evidence>
<proteinExistence type="inferred from homology"/>
<dbReference type="GO" id="GO:0000045">
    <property type="term" value="P:autophagosome assembly"/>
    <property type="evidence" value="ECO:0007669"/>
    <property type="project" value="TreeGrafter"/>
</dbReference>
<evidence type="ECO:0000256" key="4">
    <source>
        <dbReference type="ARBA" id="ARBA00022786"/>
    </source>
</evidence>
<dbReference type="GO" id="GO:0015031">
    <property type="term" value="P:protein transport"/>
    <property type="evidence" value="ECO:0007669"/>
    <property type="project" value="UniProtKB-KW"/>
</dbReference>
<reference evidence="8 9" key="1">
    <citation type="journal article" date="2013" name="PLoS Genet.">
        <title>Genomic mechanisms accounting for the adaptation to parasitism in nematode-trapping fungi.</title>
        <authorList>
            <person name="Meerupati T."/>
            <person name="Andersson K.M."/>
            <person name="Friman E."/>
            <person name="Kumar D."/>
            <person name="Tunlid A."/>
            <person name="Ahren D."/>
        </authorList>
    </citation>
    <scope>NUCLEOTIDE SEQUENCE [LARGE SCALE GENOMIC DNA]</scope>
    <source>
        <strain evidence="8 9">CBS 200.50</strain>
    </source>
</reference>
<evidence type="ECO:0000313" key="8">
    <source>
        <dbReference type="EMBL" id="EPS43138.1"/>
    </source>
</evidence>
<evidence type="ECO:0000256" key="3">
    <source>
        <dbReference type="ARBA" id="ARBA00022679"/>
    </source>
</evidence>
<dbReference type="GO" id="GO:0000422">
    <property type="term" value="P:autophagy of mitochondrion"/>
    <property type="evidence" value="ECO:0007669"/>
    <property type="project" value="TreeGrafter"/>
</dbReference>
<evidence type="ECO:0000256" key="7">
    <source>
        <dbReference type="ARBA" id="ARBA00029833"/>
    </source>
</evidence>
<dbReference type="STRING" id="1284197.S8BUH5"/>
<dbReference type="GO" id="GO:0005829">
    <property type="term" value="C:cytosol"/>
    <property type="evidence" value="ECO:0007669"/>
    <property type="project" value="TreeGrafter"/>
</dbReference>
<name>S8BUH5_DACHA</name>
<keyword evidence="5" id="KW-0653">Protein transport</keyword>
<dbReference type="GO" id="GO:0032446">
    <property type="term" value="P:protein modification by small protein conjugation"/>
    <property type="evidence" value="ECO:0007669"/>
    <property type="project" value="TreeGrafter"/>
</dbReference>
<dbReference type="HOGENOM" id="CLU_072332_0_0_1"/>
<keyword evidence="9" id="KW-1185">Reference proteome</keyword>
<keyword evidence="6" id="KW-0072">Autophagy</keyword>
<keyword evidence="5" id="KW-0813">Transport</keyword>
<dbReference type="EMBL" id="AQGS01000089">
    <property type="protein sequence ID" value="EPS43138.1"/>
    <property type="molecule type" value="Genomic_DNA"/>
</dbReference>
<evidence type="ECO:0000256" key="1">
    <source>
        <dbReference type="ARBA" id="ARBA00005696"/>
    </source>
</evidence>
<accession>S8BUH5</accession>